<sequence length="596" mass="67375">MEKFRELGLEGEILKGVADLGFETPSPVQEKVIPVILGEENDLVALAQTGTGKTAAFGLPLLQKLNVAENEVQVLILSPTRELCVQIGNDLKNYSKYRPDIRITCVYGGTDIRRQIRELERGVHVLVATPGRLCDLIKREAVNIEAVKAVVLDEADEMLNMGFKEDLNFILDATPRERNTYLFSATMPREVERIARNYLHSPQEIAVGKKNQGADTVRHQYYQVKAKDFYETLHRVIDCAPDMYAIIFTRTKIDARDIAHKLQKDGIDCDALHGDLSQAQRDEVMARFRSKRLKVLVATDVAARGLDVDNLTHVINYNLPEDVESYTHRSGRTGRAGKEGISVAIINSKEKSKLRRIEGILKKQFEYKEVPGGEEVCRAQLLYYADKILAAEQKETLTPYQQELFDKFEELSKEELIQKIVSYEFGRLLKKYAGVEDLNLSEAEIKGFPSDKKKGGRERESEGQFTVFSVNVGRQDDFSPRDLMTIINKYAPQKGLEIGGIRIFDNVTKFEVDVTGIEGFGNYFRNVNFNGLPFMVRETGERPGSLRKGGERSGKRNSTANNKWKGERRRSEGSSRGRFGEKKKGVDNGRRSGKKH</sequence>
<dbReference type="SMART" id="SM00490">
    <property type="entry name" value="HELICc"/>
    <property type="match status" value="1"/>
</dbReference>
<dbReference type="InterPro" id="IPR000629">
    <property type="entry name" value="RNA-helicase_DEAD-box_CS"/>
</dbReference>
<dbReference type="InterPro" id="IPR014014">
    <property type="entry name" value="RNA_helicase_DEAD_Q_motif"/>
</dbReference>
<keyword evidence="13" id="KW-1185">Reference proteome</keyword>
<dbReference type="Pfam" id="PF00270">
    <property type="entry name" value="DEAD"/>
    <property type="match status" value="1"/>
</dbReference>
<accession>H1DHJ3</accession>
<comment type="caution">
    <text evidence="12">The sequence shown here is derived from an EMBL/GenBank/DDBJ whole genome shotgun (WGS) entry which is preliminary data.</text>
</comment>
<dbReference type="GeneID" id="98069295"/>
<feature type="compositionally biased region" description="Basic and acidic residues" evidence="8">
    <location>
        <begin position="569"/>
        <end position="590"/>
    </location>
</feature>
<dbReference type="Pfam" id="PF00271">
    <property type="entry name" value="Helicase_C"/>
    <property type="match status" value="1"/>
</dbReference>
<dbReference type="InterPro" id="IPR027417">
    <property type="entry name" value="P-loop_NTPase"/>
</dbReference>
<evidence type="ECO:0000256" key="4">
    <source>
        <dbReference type="ARBA" id="ARBA00022840"/>
    </source>
</evidence>
<dbReference type="RefSeq" id="WP_009136877.1">
    <property type="nucleotide sequence ID" value="NZ_JH594596.1"/>
</dbReference>
<dbReference type="SUPFAM" id="SSF52540">
    <property type="entry name" value="P-loop containing nucleoside triphosphate hydrolases"/>
    <property type="match status" value="1"/>
</dbReference>
<name>H1DHJ3_9BACT</name>
<dbReference type="GO" id="GO:0005524">
    <property type="term" value="F:ATP binding"/>
    <property type="evidence" value="ECO:0007669"/>
    <property type="project" value="UniProtKB-KW"/>
</dbReference>
<evidence type="ECO:0000256" key="5">
    <source>
        <dbReference type="ARBA" id="ARBA00038437"/>
    </source>
</evidence>
<evidence type="ECO:0000313" key="13">
    <source>
        <dbReference type="Proteomes" id="UP000004892"/>
    </source>
</evidence>
<dbReference type="PATRIC" id="fig|742817.3.peg.1846"/>
<dbReference type="PANTHER" id="PTHR47959:SF13">
    <property type="entry name" value="ATP-DEPENDENT RNA HELICASE RHLE"/>
    <property type="match status" value="1"/>
</dbReference>
<dbReference type="PROSITE" id="PS51192">
    <property type="entry name" value="HELICASE_ATP_BIND_1"/>
    <property type="match status" value="1"/>
</dbReference>
<dbReference type="EMBL" id="ADMC01000023">
    <property type="protein sequence ID" value="EHP47122.1"/>
    <property type="molecule type" value="Genomic_DNA"/>
</dbReference>
<protein>
    <recommendedName>
        <fullName evidence="14">DEAD/DEAH box helicase</fullName>
    </recommendedName>
</protein>
<dbReference type="HOGENOM" id="CLU_003041_21_1_10"/>
<gene>
    <name evidence="12" type="ORF">HMPREF9449_01729</name>
</gene>
<feature type="domain" description="Helicase ATP-binding" evidence="9">
    <location>
        <begin position="34"/>
        <end position="205"/>
    </location>
</feature>
<feature type="region of interest" description="Disordered" evidence="8">
    <location>
        <begin position="540"/>
        <end position="596"/>
    </location>
</feature>
<dbReference type="STRING" id="742817.HMPREF9449_01729"/>
<evidence type="ECO:0000313" key="12">
    <source>
        <dbReference type="EMBL" id="EHP47122.1"/>
    </source>
</evidence>
<evidence type="ECO:0000256" key="7">
    <source>
        <dbReference type="RuleBase" id="RU000492"/>
    </source>
</evidence>
<dbReference type="Gene3D" id="3.30.70.330">
    <property type="match status" value="1"/>
</dbReference>
<evidence type="ECO:0000256" key="1">
    <source>
        <dbReference type="ARBA" id="ARBA00022741"/>
    </source>
</evidence>
<evidence type="ECO:0008006" key="14">
    <source>
        <dbReference type="Google" id="ProtNLM"/>
    </source>
</evidence>
<evidence type="ECO:0000259" key="11">
    <source>
        <dbReference type="PROSITE" id="PS51195"/>
    </source>
</evidence>
<dbReference type="CDD" id="cd18787">
    <property type="entry name" value="SF2_C_DEAD"/>
    <property type="match status" value="1"/>
</dbReference>
<keyword evidence="3 7" id="KW-0347">Helicase</keyword>
<dbReference type="Gene3D" id="3.40.50.300">
    <property type="entry name" value="P-loop containing nucleotide triphosphate hydrolases"/>
    <property type="match status" value="2"/>
</dbReference>
<feature type="domain" description="Helicase C-terminal" evidence="10">
    <location>
        <begin position="225"/>
        <end position="378"/>
    </location>
</feature>
<organism evidence="12 13">
    <name type="scientific">Odoribacter laneus YIT 12061</name>
    <dbReference type="NCBI Taxonomy" id="742817"/>
    <lineage>
        <taxon>Bacteria</taxon>
        <taxon>Pseudomonadati</taxon>
        <taxon>Bacteroidota</taxon>
        <taxon>Bacteroidia</taxon>
        <taxon>Bacteroidales</taxon>
        <taxon>Odoribacteraceae</taxon>
        <taxon>Odoribacter</taxon>
    </lineage>
</organism>
<dbReference type="GO" id="GO:0003724">
    <property type="term" value="F:RNA helicase activity"/>
    <property type="evidence" value="ECO:0007669"/>
    <property type="project" value="InterPro"/>
</dbReference>
<keyword evidence="2 7" id="KW-0378">Hydrolase</keyword>
<evidence type="ECO:0000256" key="8">
    <source>
        <dbReference type="SAM" id="MobiDB-lite"/>
    </source>
</evidence>
<keyword evidence="4 7" id="KW-0067">ATP-binding</keyword>
<dbReference type="Proteomes" id="UP000004892">
    <property type="component" value="Unassembled WGS sequence"/>
</dbReference>
<dbReference type="InterPro" id="IPR050079">
    <property type="entry name" value="DEAD_box_RNA_helicase"/>
</dbReference>
<dbReference type="SMART" id="SM00487">
    <property type="entry name" value="DEXDc"/>
    <property type="match status" value="1"/>
</dbReference>
<dbReference type="PROSITE" id="PS51195">
    <property type="entry name" value="Q_MOTIF"/>
    <property type="match status" value="1"/>
</dbReference>
<proteinExistence type="inferred from homology"/>
<dbReference type="InterPro" id="IPR011545">
    <property type="entry name" value="DEAD/DEAH_box_helicase_dom"/>
</dbReference>
<dbReference type="AlphaFoldDB" id="H1DHJ3"/>
<dbReference type="Pfam" id="PF03880">
    <property type="entry name" value="DbpA"/>
    <property type="match status" value="1"/>
</dbReference>
<dbReference type="PROSITE" id="PS51194">
    <property type="entry name" value="HELICASE_CTER"/>
    <property type="match status" value="1"/>
</dbReference>
<evidence type="ECO:0000256" key="3">
    <source>
        <dbReference type="ARBA" id="ARBA00022806"/>
    </source>
</evidence>
<dbReference type="InterPro" id="IPR014001">
    <property type="entry name" value="Helicase_ATP-bd"/>
</dbReference>
<dbReference type="PROSITE" id="PS00039">
    <property type="entry name" value="DEAD_ATP_HELICASE"/>
    <property type="match status" value="1"/>
</dbReference>
<dbReference type="eggNOG" id="COG0513">
    <property type="taxonomic scope" value="Bacteria"/>
</dbReference>
<dbReference type="InterPro" id="IPR044742">
    <property type="entry name" value="DEAD/DEAH_RhlB"/>
</dbReference>
<dbReference type="CDD" id="cd12252">
    <property type="entry name" value="RRM_DbpA"/>
    <property type="match status" value="1"/>
</dbReference>
<evidence type="ECO:0000259" key="9">
    <source>
        <dbReference type="PROSITE" id="PS51192"/>
    </source>
</evidence>
<dbReference type="GO" id="GO:0005829">
    <property type="term" value="C:cytosol"/>
    <property type="evidence" value="ECO:0007669"/>
    <property type="project" value="TreeGrafter"/>
</dbReference>
<dbReference type="PANTHER" id="PTHR47959">
    <property type="entry name" value="ATP-DEPENDENT RNA HELICASE RHLE-RELATED"/>
    <property type="match status" value="1"/>
</dbReference>
<dbReference type="InterPro" id="IPR001650">
    <property type="entry name" value="Helicase_C-like"/>
</dbReference>
<evidence type="ECO:0000256" key="2">
    <source>
        <dbReference type="ARBA" id="ARBA00022801"/>
    </source>
</evidence>
<comment type="similarity">
    <text evidence="5 7">Belongs to the DEAD box helicase family.</text>
</comment>
<feature type="domain" description="DEAD-box RNA helicase Q" evidence="11">
    <location>
        <begin position="2"/>
        <end position="30"/>
    </location>
</feature>
<dbReference type="GO" id="GO:0003676">
    <property type="term" value="F:nucleic acid binding"/>
    <property type="evidence" value="ECO:0007669"/>
    <property type="project" value="InterPro"/>
</dbReference>
<evidence type="ECO:0000259" key="10">
    <source>
        <dbReference type="PROSITE" id="PS51194"/>
    </source>
</evidence>
<keyword evidence="1 7" id="KW-0547">Nucleotide-binding</keyword>
<feature type="short sequence motif" description="Q motif" evidence="6">
    <location>
        <begin position="2"/>
        <end position="30"/>
    </location>
</feature>
<evidence type="ECO:0000256" key="6">
    <source>
        <dbReference type="PROSITE-ProRule" id="PRU00552"/>
    </source>
</evidence>
<reference evidence="12 13" key="1">
    <citation type="submission" date="2012-01" db="EMBL/GenBank/DDBJ databases">
        <title>The Genome Sequence of Odoribacter laneus YIT 12061.</title>
        <authorList>
            <consortium name="The Broad Institute Genome Sequencing Platform"/>
            <person name="Earl A."/>
            <person name="Ward D."/>
            <person name="Feldgarden M."/>
            <person name="Gevers D."/>
            <person name="Morotomi M."/>
            <person name="Young S.K."/>
            <person name="Zeng Q."/>
            <person name="Gargeya S."/>
            <person name="Fitzgerald M."/>
            <person name="Haas B."/>
            <person name="Abouelleil A."/>
            <person name="Alvarado L."/>
            <person name="Arachchi H.M."/>
            <person name="Berlin A."/>
            <person name="Chapman S.B."/>
            <person name="Gearin G."/>
            <person name="Goldberg J."/>
            <person name="Griggs A."/>
            <person name="Gujja S."/>
            <person name="Hansen M."/>
            <person name="Heiman D."/>
            <person name="Howarth C."/>
            <person name="Larimer J."/>
            <person name="Lui A."/>
            <person name="MacDonald P.J.P."/>
            <person name="McCowen C."/>
            <person name="Montmayeur A."/>
            <person name="Murphy C."/>
            <person name="Neiman D."/>
            <person name="Pearson M."/>
            <person name="Priest M."/>
            <person name="Roberts A."/>
            <person name="Saif S."/>
            <person name="Shea T."/>
            <person name="Sisk P."/>
            <person name="Stolte C."/>
            <person name="Sykes S."/>
            <person name="Wortman J."/>
            <person name="Nusbaum C."/>
            <person name="Birren B."/>
        </authorList>
    </citation>
    <scope>NUCLEOTIDE SEQUENCE [LARGE SCALE GENOMIC DNA]</scope>
    <source>
        <strain evidence="12 13">YIT 12061</strain>
    </source>
</reference>
<dbReference type="InterPro" id="IPR012677">
    <property type="entry name" value="Nucleotide-bd_a/b_plait_sf"/>
</dbReference>
<dbReference type="GO" id="GO:0016787">
    <property type="term" value="F:hydrolase activity"/>
    <property type="evidence" value="ECO:0007669"/>
    <property type="project" value="UniProtKB-KW"/>
</dbReference>
<dbReference type="CDD" id="cd00268">
    <property type="entry name" value="DEADc"/>
    <property type="match status" value="1"/>
</dbReference>
<dbReference type="InterPro" id="IPR005580">
    <property type="entry name" value="DbpA/CsdA_RNA-bd_dom"/>
</dbReference>